<keyword evidence="7 11" id="KW-1133">Transmembrane helix</keyword>
<dbReference type="SMART" id="SM01323">
    <property type="entry name" value="YajC"/>
    <property type="match status" value="1"/>
</dbReference>
<evidence type="ECO:0000256" key="9">
    <source>
        <dbReference type="ARBA" id="ARBA00023136"/>
    </source>
</evidence>
<feature type="transmembrane region" description="Helical" evidence="11">
    <location>
        <begin position="6"/>
        <end position="22"/>
    </location>
</feature>
<dbReference type="Proteomes" id="UP000051063">
    <property type="component" value="Unassembled WGS sequence"/>
</dbReference>
<comment type="subcellular location">
    <subcellularLocation>
        <location evidence="1">Cell membrane</location>
        <topology evidence="1">Single-pass membrane protein</topology>
    </subcellularLocation>
</comment>
<gene>
    <name evidence="12" type="ORF">AN963_03330</name>
</gene>
<evidence type="ECO:0000313" key="12">
    <source>
        <dbReference type="EMBL" id="KQL48841.1"/>
    </source>
</evidence>
<evidence type="ECO:0000256" key="8">
    <source>
        <dbReference type="ARBA" id="ARBA00023010"/>
    </source>
</evidence>
<dbReference type="PANTHER" id="PTHR33909:SF1">
    <property type="entry name" value="SEC TRANSLOCON ACCESSORY COMPLEX SUBUNIT YAJC"/>
    <property type="match status" value="1"/>
</dbReference>
<dbReference type="PANTHER" id="PTHR33909">
    <property type="entry name" value="SEC TRANSLOCON ACCESSORY COMPLEX SUBUNIT YAJC"/>
    <property type="match status" value="1"/>
</dbReference>
<evidence type="ECO:0000256" key="4">
    <source>
        <dbReference type="ARBA" id="ARBA00022475"/>
    </source>
</evidence>
<keyword evidence="6" id="KW-0653">Protein transport</keyword>
<evidence type="ECO:0000256" key="6">
    <source>
        <dbReference type="ARBA" id="ARBA00022927"/>
    </source>
</evidence>
<name>A0ABR5NBB2_BRECH</name>
<dbReference type="EMBL" id="LJJB01000007">
    <property type="protein sequence ID" value="KQL48841.1"/>
    <property type="molecule type" value="Genomic_DNA"/>
</dbReference>
<comment type="similarity">
    <text evidence="2">Belongs to the YajC family.</text>
</comment>
<keyword evidence="13" id="KW-1185">Reference proteome</keyword>
<dbReference type="RefSeq" id="WP_055743135.1">
    <property type="nucleotide sequence ID" value="NZ_LJJB01000007.1"/>
</dbReference>
<proteinExistence type="inferred from homology"/>
<sequence>MEGLTNFLPIIIMFAIFYFLLIRPQQKKAKTRNAMLAAVKKGDKIVTIGGMHGTIQELADDTVTLRVAHNVNITFDRGAINSVVSASNAAAPAKTEPAKTEPAKTEEASEEAK</sequence>
<reference evidence="12 13" key="1">
    <citation type="submission" date="2015-09" db="EMBL/GenBank/DDBJ databases">
        <title>Genome sequencing project for genomic taxonomy and phylogenomics of Bacillus-like bacteria.</title>
        <authorList>
            <person name="Liu B."/>
            <person name="Wang J."/>
            <person name="Zhu Y."/>
            <person name="Liu G."/>
            <person name="Chen Q."/>
            <person name="Chen Z."/>
            <person name="Lan J."/>
            <person name="Che J."/>
            <person name="Ge C."/>
            <person name="Shi H."/>
            <person name="Pan Z."/>
            <person name="Liu X."/>
        </authorList>
    </citation>
    <scope>NUCLEOTIDE SEQUENCE [LARGE SCALE GENOMIC DNA]</scope>
    <source>
        <strain evidence="12 13">DSM 8552</strain>
    </source>
</reference>
<keyword evidence="3" id="KW-0813">Transport</keyword>
<comment type="caution">
    <text evidence="12">The sequence shown here is derived from an EMBL/GenBank/DDBJ whole genome shotgun (WGS) entry which is preliminary data.</text>
</comment>
<evidence type="ECO:0000256" key="3">
    <source>
        <dbReference type="ARBA" id="ARBA00022448"/>
    </source>
</evidence>
<dbReference type="Pfam" id="PF02699">
    <property type="entry name" value="YajC"/>
    <property type="match status" value="1"/>
</dbReference>
<feature type="compositionally biased region" description="Basic and acidic residues" evidence="10">
    <location>
        <begin position="96"/>
        <end position="113"/>
    </location>
</feature>
<dbReference type="PRINTS" id="PR01853">
    <property type="entry name" value="YAJCTRNLCASE"/>
</dbReference>
<feature type="region of interest" description="Disordered" evidence="10">
    <location>
        <begin position="87"/>
        <end position="113"/>
    </location>
</feature>
<organism evidence="12 13">
    <name type="scientific">Brevibacillus choshinensis</name>
    <dbReference type="NCBI Taxonomy" id="54911"/>
    <lineage>
        <taxon>Bacteria</taxon>
        <taxon>Bacillati</taxon>
        <taxon>Bacillota</taxon>
        <taxon>Bacilli</taxon>
        <taxon>Bacillales</taxon>
        <taxon>Paenibacillaceae</taxon>
        <taxon>Brevibacillus</taxon>
    </lineage>
</organism>
<accession>A0ABR5NBB2</accession>
<dbReference type="InterPro" id="IPR003849">
    <property type="entry name" value="Preprotein_translocase_YajC"/>
</dbReference>
<evidence type="ECO:0000256" key="2">
    <source>
        <dbReference type="ARBA" id="ARBA00006742"/>
    </source>
</evidence>
<keyword evidence="8" id="KW-0811">Translocation</keyword>
<keyword evidence="9 11" id="KW-0472">Membrane</keyword>
<evidence type="ECO:0000256" key="5">
    <source>
        <dbReference type="ARBA" id="ARBA00022692"/>
    </source>
</evidence>
<dbReference type="NCBIfam" id="TIGR00739">
    <property type="entry name" value="yajC"/>
    <property type="match status" value="1"/>
</dbReference>
<evidence type="ECO:0000256" key="7">
    <source>
        <dbReference type="ARBA" id="ARBA00022989"/>
    </source>
</evidence>
<keyword evidence="5 11" id="KW-0812">Transmembrane</keyword>
<evidence type="ECO:0000256" key="11">
    <source>
        <dbReference type="SAM" id="Phobius"/>
    </source>
</evidence>
<evidence type="ECO:0000256" key="1">
    <source>
        <dbReference type="ARBA" id="ARBA00004162"/>
    </source>
</evidence>
<evidence type="ECO:0000313" key="13">
    <source>
        <dbReference type="Proteomes" id="UP000051063"/>
    </source>
</evidence>
<keyword evidence="4" id="KW-1003">Cell membrane</keyword>
<evidence type="ECO:0000256" key="10">
    <source>
        <dbReference type="SAM" id="MobiDB-lite"/>
    </source>
</evidence>
<protein>
    <submittedName>
        <fullName evidence="12">Preprotein translocase subunit YajC</fullName>
    </submittedName>
</protein>